<gene>
    <name evidence="1" type="ORF">PCOR1329_LOCUS73674</name>
</gene>
<dbReference type="Proteomes" id="UP001189429">
    <property type="component" value="Unassembled WGS sequence"/>
</dbReference>
<organism evidence="1 2">
    <name type="scientific">Prorocentrum cordatum</name>
    <dbReference type="NCBI Taxonomy" id="2364126"/>
    <lineage>
        <taxon>Eukaryota</taxon>
        <taxon>Sar</taxon>
        <taxon>Alveolata</taxon>
        <taxon>Dinophyceae</taxon>
        <taxon>Prorocentrales</taxon>
        <taxon>Prorocentraceae</taxon>
        <taxon>Prorocentrum</taxon>
    </lineage>
</organism>
<comment type="caution">
    <text evidence="1">The sequence shown here is derived from an EMBL/GenBank/DDBJ whole genome shotgun (WGS) entry which is preliminary data.</text>
</comment>
<sequence length="122" mass="14217">MRVLTHEMFVAEIDEIEKERDWLHEAWFESCQADEDRMRFVKQRIALESLQLFICDLVYQRIVELFGDEGGTISWSRFGMTIASRGLCSFVSGRTIDPTGLIDDILLDRSRMHSKGLRAARF</sequence>
<reference evidence="1" key="1">
    <citation type="submission" date="2023-10" db="EMBL/GenBank/DDBJ databases">
        <authorList>
            <person name="Chen Y."/>
            <person name="Shah S."/>
            <person name="Dougan E. K."/>
            <person name="Thang M."/>
            <person name="Chan C."/>
        </authorList>
    </citation>
    <scope>NUCLEOTIDE SEQUENCE [LARGE SCALE GENOMIC DNA]</scope>
</reference>
<keyword evidence="2" id="KW-1185">Reference proteome</keyword>
<evidence type="ECO:0000313" key="1">
    <source>
        <dbReference type="EMBL" id="CAK0894707.1"/>
    </source>
</evidence>
<proteinExistence type="predicted"/>
<evidence type="ECO:0000313" key="2">
    <source>
        <dbReference type="Proteomes" id="UP001189429"/>
    </source>
</evidence>
<dbReference type="EMBL" id="CAUYUJ010019937">
    <property type="protein sequence ID" value="CAK0894707.1"/>
    <property type="molecule type" value="Genomic_DNA"/>
</dbReference>
<protein>
    <submittedName>
        <fullName evidence="1">Uncharacterized protein</fullName>
    </submittedName>
</protein>
<accession>A0ABN9X5P1</accession>
<name>A0ABN9X5P1_9DINO</name>